<reference evidence="1 2" key="1">
    <citation type="journal article" date="2021" name="Commun. Biol.">
        <title>The genome of Shorea leprosula (Dipterocarpaceae) highlights the ecological relevance of drought in aseasonal tropical rainforests.</title>
        <authorList>
            <person name="Ng K.K.S."/>
            <person name="Kobayashi M.J."/>
            <person name="Fawcett J.A."/>
            <person name="Hatakeyama M."/>
            <person name="Paape T."/>
            <person name="Ng C.H."/>
            <person name="Ang C.C."/>
            <person name="Tnah L.H."/>
            <person name="Lee C.T."/>
            <person name="Nishiyama T."/>
            <person name="Sese J."/>
            <person name="O'Brien M.J."/>
            <person name="Copetti D."/>
            <person name="Mohd Noor M.I."/>
            <person name="Ong R.C."/>
            <person name="Putra M."/>
            <person name="Sireger I.Z."/>
            <person name="Indrioko S."/>
            <person name="Kosugi Y."/>
            <person name="Izuno A."/>
            <person name="Isagi Y."/>
            <person name="Lee S.L."/>
            <person name="Shimizu K.K."/>
        </authorList>
    </citation>
    <scope>NUCLEOTIDE SEQUENCE [LARGE SCALE GENOMIC DNA]</scope>
    <source>
        <strain evidence="1">214</strain>
    </source>
</reference>
<evidence type="ECO:0000313" key="1">
    <source>
        <dbReference type="EMBL" id="GKV01023.1"/>
    </source>
</evidence>
<keyword evidence="2" id="KW-1185">Reference proteome</keyword>
<dbReference type="Proteomes" id="UP001054252">
    <property type="component" value="Unassembled WGS sequence"/>
</dbReference>
<organism evidence="1 2">
    <name type="scientific">Rubroshorea leprosula</name>
    <dbReference type="NCBI Taxonomy" id="152421"/>
    <lineage>
        <taxon>Eukaryota</taxon>
        <taxon>Viridiplantae</taxon>
        <taxon>Streptophyta</taxon>
        <taxon>Embryophyta</taxon>
        <taxon>Tracheophyta</taxon>
        <taxon>Spermatophyta</taxon>
        <taxon>Magnoliopsida</taxon>
        <taxon>eudicotyledons</taxon>
        <taxon>Gunneridae</taxon>
        <taxon>Pentapetalae</taxon>
        <taxon>rosids</taxon>
        <taxon>malvids</taxon>
        <taxon>Malvales</taxon>
        <taxon>Dipterocarpaceae</taxon>
        <taxon>Rubroshorea</taxon>
    </lineage>
</organism>
<proteinExistence type="predicted"/>
<accession>A0AAV5IPJ2</accession>
<comment type="caution">
    <text evidence="1">The sequence shown here is derived from an EMBL/GenBank/DDBJ whole genome shotgun (WGS) entry which is preliminary data.</text>
</comment>
<sequence length="43" mass="4711">MVWGGCALPSCPSNYKMCYGGLKGISVQHLTEKGAFFFILLEL</sequence>
<dbReference type="AlphaFoldDB" id="A0AAV5IPJ2"/>
<name>A0AAV5IPJ2_9ROSI</name>
<protein>
    <submittedName>
        <fullName evidence="1">Uncharacterized protein</fullName>
    </submittedName>
</protein>
<evidence type="ECO:0000313" key="2">
    <source>
        <dbReference type="Proteomes" id="UP001054252"/>
    </source>
</evidence>
<gene>
    <name evidence="1" type="ORF">SLEP1_g13623</name>
</gene>
<dbReference type="EMBL" id="BPVZ01000016">
    <property type="protein sequence ID" value="GKV01023.1"/>
    <property type="molecule type" value="Genomic_DNA"/>
</dbReference>